<evidence type="ECO:0000313" key="1">
    <source>
        <dbReference type="EMBL" id="KAH3883857.1"/>
    </source>
</evidence>
<protein>
    <submittedName>
        <fullName evidence="1">Uncharacterized protein</fullName>
    </submittedName>
</protein>
<keyword evidence="2" id="KW-1185">Reference proteome</keyword>
<reference evidence="1" key="1">
    <citation type="journal article" date="2019" name="bioRxiv">
        <title>The Genome of the Zebra Mussel, Dreissena polymorpha: A Resource for Invasive Species Research.</title>
        <authorList>
            <person name="McCartney M.A."/>
            <person name="Auch B."/>
            <person name="Kono T."/>
            <person name="Mallez S."/>
            <person name="Zhang Y."/>
            <person name="Obille A."/>
            <person name="Becker A."/>
            <person name="Abrahante J.E."/>
            <person name="Garbe J."/>
            <person name="Badalamenti J.P."/>
            <person name="Herman A."/>
            <person name="Mangelson H."/>
            <person name="Liachko I."/>
            <person name="Sullivan S."/>
            <person name="Sone E.D."/>
            <person name="Koren S."/>
            <person name="Silverstein K.A.T."/>
            <person name="Beckman K.B."/>
            <person name="Gohl D.M."/>
        </authorList>
    </citation>
    <scope>NUCLEOTIDE SEQUENCE</scope>
    <source>
        <strain evidence="1">Duluth1</strain>
        <tissue evidence="1">Whole animal</tissue>
    </source>
</reference>
<dbReference type="EMBL" id="JAIWYP010000001">
    <property type="protein sequence ID" value="KAH3883857.1"/>
    <property type="molecule type" value="Genomic_DNA"/>
</dbReference>
<gene>
    <name evidence="1" type="ORF">DPMN_007825</name>
</gene>
<reference evidence="1" key="2">
    <citation type="submission" date="2020-11" db="EMBL/GenBank/DDBJ databases">
        <authorList>
            <person name="McCartney M.A."/>
            <person name="Auch B."/>
            <person name="Kono T."/>
            <person name="Mallez S."/>
            <person name="Becker A."/>
            <person name="Gohl D.M."/>
            <person name="Silverstein K.A.T."/>
            <person name="Koren S."/>
            <person name="Bechman K.B."/>
            <person name="Herman A."/>
            <person name="Abrahante J.E."/>
            <person name="Garbe J."/>
        </authorList>
    </citation>
    <scope>NUCLEOTIDE SEQUENCE</scope>
    <source>
        <strain evidence="1">Duluth1</strain>
        <tissue evidence="1">Whole animal</tissue>
    </source>
</reference>
<organism evidence="1 2">
    <name type="scientific">Dreissena polymorpha</name>
    <name type="common">Zebra mussel</name>
    <name type="synonym">Mytilus polymorpha</name>
    <dbReference type="NCBI Taxonomy" id="45954"/>
    <lineage>
        <taxon>Eukaryota</taxon>
        <taxon>Metazoa</taxon>
        <taxon>Spiralia</taxon>
        <taxon>Lophotrochozoa</taxon>
        <taxon>Mollusca</taxon>
        <taxon>Bivalvia</taxon>
        <taxon>Autobranchia</taxon>
        <taxon>Heteroconchia</taxon>
        <taxon>Euheterodonta</taxon>
        <taxon>Imparidentia</taxon>
        <taxon>Neoheterodontei</taxon>
        <taxon>Myida</taxon>
        <taxon>Dreissenoidea</taxon>
        <taxon>Dreissenidae</taxon>
        <taxon>Dreissena</taxon>
    </lineage>
</organism>
<proteinExistence type="predicted"/>
<comment type="caution">
    <text evidence="1">The sequence shown here is derived from an EMBL/GenBank/DDBJ whole genome shotgun (WGS) entry which is preliminary data.</text>
</comment>
<accession>A0A9D4MZ64</accession>
<sequence length="65" mass="7523">MSYHSIDRDAGDMITYTIMYGLSEKMSYNDRTLVIRFLENELDLVTEGMMIDRAHRLGRSSISTT</sequence>
<dbReference type="Proteomes" id="UP000828390">
    <property type="component" value="Unassembled WGS sequence"/>
</dbReference>
<dbReference type="AlphaFoldDB" id="A0A9D4MZ64"/>
<evidence type="ECO:0000313" key="2">
    <source>
        <dbReference type="Proteomes" id="UP000828390"/>
    </source>
</evidence>
<name>A0A9D4MZ64_DREPO</name>